<evidence type="ECO:0000256" key="1">
    <source>
        <dbReference type="SAM" id="MobiDB-lite"/>
    </source>
</evidence>
<dbReference type="EMBL" id="JARKIB010000212">
    <property type="protein sequence ID" value="KAJ7723238.1"/>
    <property type="molecule type" value="Genomic_DNA"/>
</dbReference>
<organism evidence="2 3">
    <name type="scientific">Mycena metata</name>
    <dbReference type="NCBI Taxonomy" id="1033252"/>
    <lineage>
        <taxon>Eukaryota</taxon>
        <taxon>Fungi</taxon>
        <taxon>Dikarya</taxon>
        <taxon>Basidiomycota</taxon>
        <taxon>Agaricomycotina</taxon>
        <taxon>Agaricomycetes</taxon>
        <taxon>Agaricomycetidae</taxon>
        <taxon>Agaricales</taxon>
        <taxon>Marasmiineae</taxon>
        <taxon>Mycenaceae</taxon>
        <taxon>Mycena</taxon>
    </lineage>
</organism>
<name>A0AAD7MM95_9AGAR</name>
<comment type="caution">
    <text evidence="2">The sequence shown here is derived from an EMBL/GenBank/DDBJ whole genome shotgun (WGS) entry which is preliminary data.</text>
</comment>
<dbReference type="AlphaFoldDB" id="A0AAD7MM95"/>
<evidence type="ECO:0000313" key="2">
    <source>
        <dbReference type="EMBL" id="KAJ7723238.1"/>
    </source>
</evidence>
<feature type="region of interest" description="Disordered" evidence="1">
    <location>
        <begin position="144"/>
        <end position="173"/>
    </location>
</feature>
<evidence type="ECO:0008006" key="4">
    <source>
        <dbReference type="Google" id="ProtNLM"/>
    </source>
</evidence>
<proteinExistence type="predicted"/>
<sequence length="394" mass="44330">MDLDTITLRFKVLHETHGKKDGTQVRNLSEGKPNVLAISSPTALRQLAIETMHPNICLALNDCPIDWKRIVLREVSNWVDLGREPPHDPYFYHRCLTGKPKGKDGVATFKKPTKAFELALVIDAEQREEICQYLAQKDLDAEMSMSVGESSKRQRSPSVPRTPPQSKRRAIQIYQSPNYDQLRDALLESGSSHSQLSEQRGAAGYHVHSTAFGSIPGGPAVPHLSIINLWTPAHIGTIGNERADEAAKGAMEMEPDPALFVSLTTVRRKIHLQTLDEWNAQWKKSTTGEPLRRIDRSLPSLVPRPLYKSDSLSLANCHPPSLSSERMHRRSTPIDIRLAWSTHRGVRRVVLQMRRGRTTCWNARGGSHCVNRCMRRPKLLKPVATFVEATGRFK</sequence>
<evidence type="ECO:0000313" key="3">
    <source>
        <dbReference type="Proteomes" id="UP001215598"/>
    </source>
</evidence>
<accession>A0AAD7MM95</accession>
<keyword evidence="3" id="KW-1185">Reference proteome</keyword>
<protein>
    <recommendedName>
        <fullName evidence="4">RNase H type-1 domain-containing protein</fullName>
    </recommendedName>
</protein>
<reference evidence="2" key="1">
    <citation type="submission" date="2023-03" db="EMBL/GenBank/DDBJ databases">
        <title>Massive genome expansion in bonnet fungi (Mycena s.s.) driven by repeated elements and novel gene families across ecological guilds.</title>
        <authorList>
            <consortium name="Lawrence Berkeley National Laboratory"/>
            <person name="Harder C.B."/>
            <person name="Miyauchi S."/>
            <person name="Viragh M."/>
            <person name="Kuo A."/>
            <person name="Thoen E."/>
            <person name="Andreopoulos B."/>
            <person name="Lu D."/>
            <person name="Skrede I."/>
            <person name="Drula E."/>
            <person name="Henrissat B."/>
            <person name="Morin E."/>
            <person name="Kohler A."/>
            <person name="Barry K."/>
            <person name="LaButti K."/>
            <person name="Morin E."/>
            <person name="Salamov A."/>
            <person name="Lipzen A."/>
            <person name="Mereny Z."/>
            <person name="Hegedus B."/>
            <person name="Baldrian P."/>
            <person name="Stursova M."/>
            <person name="Weitz H."/>
            <person name="Taylor A."/>
            <person name="Grigoriev I.V."/>
            <person name="Nagy L.G."/>
            <person name="Martin F."/>
            <person name="Kauserud H."/>
        </authorList>
    </citation>
    <scope>NUCLEOTIDE SEQUENCE</scope>
    <source>
        <strain evidence="2">CBHHK182m</strain>
    </source>
</reference>
<dbReference type="Proteomes" id="UP001215598">
    <property type="component" value="Unassembled WGS sequence"/>
</dbReference>
<gene>
    <name evidence="2" type="ORF">B0H16DRAFT_1895879</name>
</gene>